<evidence type="ECO:0000259" key="1">
    <source>
        <dbReference type="Pfam" id="PF04149"/>
    </source>
</evidence>
<accession>A0ABW2CRD6</accession>
<dbReference type="EMBL" id="JBHSXS010000026">
    <property type="protein sequence ID" value="MFC6884302.1"/>
    <property type="molecule type" value="Genomic_DNA"/>
</dbReference>
<dbReference type="Pfam" id="PF04149">
    <property type="entry name" value="DUF397"/>
    <property type="match status" value="1"/>
</dbReference>
<organism evidence="2 3">
    <name type="scientific">Actinomadura yumaensis</name>
    <dbReference type="NCBI Taxonomy" id="111807"/>
    <lineage>
        <taxon>Bacteria</taxon>
        <taxon>Bacillati</taxon>
        <taxon>Actinomycetota</taxon>
        <taxon>Actinomycetes</taxon>
        <taxon>Streptosporangiales</taxon>
        <taxon>Thermomonosporaceae</taxon>
        <taxon>Actinomadura</taxon>
    </lineage>
</organism>
<proteinExistence type="predicted"/>
<keyword evidence="3" id="KW-1185">Reference proteome</keyword>
<gene>
    <name evidence="2" type="ORF">ACFQKB_31405</name>
</gene>
<evidence type="ECO:0000313" key="3">
    <source>
        <dbReference type="Proteomes" id="UP001596380"/>
    </source>
</evidence>
<evidence type="ECO:0000313" key="2">
    <source>
        <dbReference type="EMBL" id="MFC6884302.1"/>
    </source>
</evidence>
<dbReference type="RefSeq" id="WP_309239711.1">
    <property type="nucleotide sequence ID" value="NZ_JBHSXE010000001.1"/>
</dbReference>
<dbReference type="Proteomes" id="UP001596380">
    <property type="component" value="Unassembled WGS sequence"/>
</dbReference>
<feature type="domain" description="DUF397" evidence="1">
    <location>
        <begin position="10"/>
        <end position="64"/>
    </location>
</feature>
<dbReference type="InterPro" id="IPR007278">
    <property type="entry name" value="DUF397"/>
</dbReference>
<reference evidence="3" key="1">
    <citation type="journal article" date="2019" name="Int. J. Syst. Evol. Microbiol.">
        <title>The Global Catalogue of Microorganisms (GCM) 10K type strain sequencing project: providing services to taxonomists for standard genome sequencing and annotation.</title>
        <authorList>
            <consortium name="The Broad Institute Genomics Platform"/>
            <consortium name="The Broad Institute Genome Sequencing Center for Infectious Disease"/>
            <person name="Wu L."/>
            <person name="Ma J."/>
        </authorList>
    </citation>
    <scope>NUCLEOTIDE SEQUENCE [LARGE SCALE GENOMIC DNA]</scope>
    <source>
        <strain evidence="3">JCM 3369</strain>
    </source>
</reference>
<comment type="caution">
    <text evidence="2">The sequence shown here is derived from an EMBL/GenBank/DDBJ whole genome shotgun (WGS) entry which is preliminary data.</text>
</comment>
<name>A0ABW2CRD6_9ACTN</name>
<sequence>MSPFVTPAPQWKRSAHCGASNTCVEVAPLAGPSYVGARDAKNGADGPVLTFSQGEWRGFIARVKRGDHDLE</sequence>
<protein>
    <submittedName>
        <fullName evidence="2">DUF397 domain-containing protein</fullName>
    </submittedName>
</protein>